<feature type="transmembrane region" description="Helical" evidence="7">
    <location>
        <begin position="240"/>
        <end position="263"/>
    </location>
</feature>
<dbReference type="AlphaFoldDB" id="A0A2B8B345"/>
<feature type="transmembrane region" description="Helical" evidence="7">
    <location>
        <begin position="195"/>
        <end position="220"/>
    </location>
</feature>
<dbReference type="Pfam" id="PF12911">
    <property type="entry name" value="OppC_N"/>
    <property type="match status" value="1"/>
</dbReference>
<name>A0A2B8B345_9PROT</name>
<dbReference type="PANTHER" id="PTHR43386">
    <property type="entry name" value="OLIGOPEPTIDE TRANSPORT SYSTEM PERMEASE PROTEIN APPC"/>
    <property type="match status" value="1"/>
</dbReference>
<reference evidence="10" key="1">
    <citation type="submission" date="2017-10" db="EMBL/GenBank/DDBJ databases">
        <authorList>
            <person name="Kravchenko I.K."/>
            <person name="Grouzdev D.S."/>
        </authorList>
    </citation>
    <scope>NUCLEOTIDE SEQUENCE [LARGE SCALE GENOMIC DNA]</scope>
    <source>
        <strain evidence="10">B2</strain>
    </source>
</reference>
<dbReference type="InterPro" id="IPR000515">
    <property type="entry name" value="MetI-like"/>
</dbReference>
<evidence type="ECO:0000313" key="9">
    <source>
        <dbReference type="EMBL" id="PGH55694.1"/>
    </source>
</evidence>
<accession>A0A2B8B345</accession>
<keyword evidence="10" id="KW-1185">Reference proteome</keyword>
<evidence type="ECO:0000256" key="5">
    <source>
        <dbReference type="ARBA" id="ARBA00022989"/>
    </source>
</evidence>
<feature type="transmembrane region" description="Helical" evidence="7">
    <location>
        <begin position="140"/>
        <end position="160"/>
    </location>
</feature>
<dbReference type="RefSeq" id="WP_098738408.1">
    <property type="nucleotide sequence ID" value="NZ_PDKW01000042.1"/>
</dbReference>
<dbReference type="Proteomes" id="UP000225379">
    <property type="component" value="Unassembled WGS sequence"/>
</dbReference>
<evidence type="ECO:0000259" key="8">
    <source>
        <dbReference type="PROSITE" id="PS50928"/>
    </source>
</evidence>
<dbReference type="Pfam" id="PF00528">
    <property type="entry name" value="BPD_transp_1"/>
    <property type="match status" value="1"/>
</dbReference>
<evidence type="ECO:0000313" key="10">
    <source>
        <dbReference type="Proteomes" id="UP000225379"/>
    </source>
</evidence>
<dbReference type="Gene3D" id="1.10.3720.10">
    <property type="entry name" value="MetI-like"/>
    <property type="match status" value="1"/>
</dbReference>
<keyword evidence="6 7" id="KW-0472">Membrane</keyword>
<protein>
    <submittedName>
        <fullName evidence="9">Peptide ABC transporter permease</fullName>
    </submittedName>
</protein>
<evidence type="ECO:0000256" key="2">
    <source>
        <dbReference type="ARBA" id="ARBA00022448"/>
    </source>
</evidence>
<dbReference type="InterPro" id="IPR035906">
    <property type="entry name" value="MetI-like_sf"/>
</dbReference>
<gene>
    <name evidence="9" type="ORF">CRT60_20685</name>
</gene>
<feature type="domain" description="ABC transmembrane type-1" evidence="8">
    <location>
        <begin position="74"/>
        <end position="263"/>
    </location>
</feature>
<keyword evidence="2 7" id="KW-0813">Transport</keyword>
<keyword evidence="3" id="KW-1003">Cell membrane</keyword>
<comment type="similarity">
    <text evidence="7">Belongs to the binding-protein-dependent transport system permease family.</text>
</comment>
<sequence length="276" mass="29368">MTDLLRRLMRTPQGAIGLILLAVLAAVCLFGPWLAPHDPEKMDFLGRFRPLGAQNWFGADQFGRDVLSRLLVGARSTLPMALAATLLGTVAGAVVGTASAYLGGRWDEAIMRTIDAVMAVPGLLLALLLVSTLGNGAGNAMIAIAVTFAPGMARVTRAVALTVRGQDYVKSATVRGESASWIIFREMLPNVMAPVVIEATIRVSFAVMLFATLSFLGLGAQPPASEWGLMVAEARQYVHQAPWILIAPSLAIAMTAIAFNLLGDGLRDAMNPRDER</sequence>
<keyword evidence="4 7" id="KW-0812">Transmembrane</keyword>
<feature type="transmembrane region" description="Helical" evidence="7">
    <location>
        <begin position="80"/>
        <end position="102"/>
    </location>
</feature>
<dbReference type="PROSITE" id="PS50928">
    <property type="entry name" value="ABC_TM1"/>
    <property type="match status" value="1"/>
</dbReference>
<comment type="caution">
    <text evidence="9">The sequence shown here is derived from an EMBL/GenBank/DDBJ whole genome shotgun (WGS) entry which is preliminary data.</text>
</comment>
<evidence type="ECO:0000256" key="7">
    <source>
        <dbReference type="RuleBase" id="RU363032"/>
    </source>
</evidence>
<dbReference type="InterPro" id="IPR050366">
    <property type="entry name" value="BP-dependent_transpt_permease"/>
</dbReference>
<dbReference type="InterPro" id="IPR025966">
    <property type="entry name" value="OppC_N"/>
</dbReference>
<dbReference type="GO" id="GO:0005886">
    <property type="term" value="C:plasma membrane"/>
    <property type="evidence" value="ECO:0007669"/>
    <property type="project" value="UniProtKB-SubCell"/>
</dbReference>
<evidence type="ECO:0000256" key="6">
    <source>
        <dbReference type="ARBA" id="ARBA00023136"/>
    </source>
</evidence>
<feature type="transmembrane region" description="Helical" evidence="7">
    <location>
        <begin position="15"/>
        <end position="35"/>
    </location>
</feature>
<proteinExistence type="inferred from homology"/>
<dbReference type="PANTHER" id="PTHR43386:SF25">
    <property type="entry name" value="PEPTIDE ABC TRANSPORTER PERMEASE PROTEIN"/>
    <property type="match status" value="1"/>
</dbReference>
<evidence type="ECO:0000256" key="4">
    <source>
        <dbReference type="ARBA" id="ARBA00022692"/>
    </source>
</evidence>
<organism evidence="9 10">
    <name type="scientific">Azospirillum palustre</name>
    <dbReference type="NCBI Taxonomy" id="2044885"/>
    <lineage>
        <taxon>Bacteria</taxon>
        <taxon>Pseudomonadati</taxon>
        <taxon>Pseudomonadota</taxon>
        <taxon>Alphaproteobacteria</taxon>
        <taxon>Rhodospirillales</taxon>
        <taxon>Azospirillaceae</taxon>
        <taxon>Azospirillum</taxon>
    </lineage>
</organism>
<evidence type="ECO:0000256" key="1">
    <source>
        <dbReference type="ARBA" id="ARBA00004651"/>
    </source>
</evidence>
<dbReference type="EMBL" id="PDKW01000042">
    <property type="protein sequence ID" value="PGH55694.1"/>
    <property type="molecule type" value="Genomic_DNA"/>
</dbReference>
<keyword evidence="5 7" id="KW-1133">Transmembrane helix</keyword>
<dbReference type="CDD" id="cd06261">
    <property type="entry name" value="TM_PBP2"/>
    <property type="match status" value="1"/>
</dbReference>
<comment type="subcellular location">
    <subcellularLocation>
        <location evidence="1 7">Cell membrane</location>
        <topology evidence="1 7">Multi-pass membrane protein</topology>
    </subcellularLocation>
</comment>
<dbReference type="OrthoDB" id="9766870at2"/>
<evidence type="ECO:0000256" key="3">
    <source>
        <dbReference type="ARBA" id="ARBA00022475"/>
    </source>
</evidence>
<dbReference type="SUPFAM" id="SSF161098">
    <property type="entry name" value="MetI-like"/>
    <property type="match status" value="1"/>
</dbReference>
<dbReference type="GO" id="GO:0055085">
    <property type="term" value="P:transmembrane transport"/>
    <property type="evidence" value="ECO:0007669"/>
    <property type="project" value="InterPro"/>
</dbReference>
<feature type="transmembrane region" description="Helical" evidence="7">
    <location>
        <begin position="114"/>
        <end position="134"/>
    </location>
</feature>